<dbReference type="Gene3D" id="2.10.270.10">
    <property type="entry name" value="Cholin Binding"/>
    <property type="match status" value="1"/>
</dbReference>
<accession>A0A6L5P8G0</accession>
<name>A0A6L5P8G0_LIMRT</name>
<sequence length="72" mass="8426">RKEYGTSRNQSGSYMYFGNDGRAVDGWQRINGQWYYFSGRRLVTNQAIFVPANNGFASGYYFFDQNGRIIYK</sequence>
<comment type="caution">
    <text evidence="2">The sequence shown here is derived from an EMBL/GenBank/DDBJ whole genome shotgun (WGS) entry which is preliminary data.</text>
</comment>
<dbReference type="InterPro" id="IPR018337">
    <property type="entry name" value="Cell_wall/Cho-bd_repeat"/>
</dbReference>
<reference evidence="2 3" key="1">
    <citation type="submission" date="2019-11" db="EMBL/GenBank/DDBJ databases">
        <title>Draft genome sequence of 12 host-associated Lactobacillus reuteri rodent strains.</title>
        <authorList>
            <person name="Zhang S."/>
            <person name="Ozcam M."/>
            <person name="Van Pijkeren J.P."/>
        </authorList>
    </citation>
    <scope>NUCLEOTIDE SEQUENCE [LARGE SCALE GENOMIC DNA]</scope>
    <source>
        <strain evidence="2 3">Lr4020</strain>
    </source>
</reference>
<dbReference type="EMBL" id="WJNA01000039">
    <property type="protein sequence ID" value="MRH09922.1"/>
    <property type="molecule type" value="Genomic_DNA"/>
</dbReference>
<evidence type="ECO:0000256" key="1">
    <source>
        <dbReference type="ARBA" id="ARBA00022737"/>
    </source>
</evidence>
<dbReference type="AlphaFoldDB" id="A0A6L5P8G0"/>
<gene>
    <name evidence="2" type="ORF">GIX81_10880</name>
</gene>
<keyword evidence="1" id="KW-0677">Repeat</keyword>
<evidence type="ECO:0000313" key="2">
    <source>
        <dbReference type="EMBL" id="MRH09922.1"/>
    </source>
</evidence>
<protein>
    <submittedName>
        <fullName evidence="2">Uncharacterized protein</fullName>
    </submittedName>
</protein>
<dbReference type="SUPFAM" id="SSF69360">
    <property type="entry name" value="Cell wall binding repeat"/>
    <property type="match status" value="1"/>
</dbReference>
<organism evidence="2 3">
    <name type="scientific">Limosilactobacillus reuteri</name>
    <name type="common">Lactobacillus reuteri</name>
    <dbReference type="NCBI Taxonomy" id="1598"/>
    <lineage>
        <taxon>Bacteria</taxon>
        <taxon>Bacillati</taxon>
        <taxon>Bacillota</taxon>
        <taxon>Bacilli</taxon>
        <taxon>Lactobacillales</taxon>
        <taxon>Lactobacillaceae</taxon>
        <taxon>Limosilactobacillus</taxon>
    </lineage>
</organism>
<feature type="non-terminal residue" evidence="2">
    <location>
        <position position="1"/>
    </location>
</feature>
<proteinExistence type="predicted"/>
<evidence type="ECO:0000313" key="3">
    <source>
        <dbReference type="Proteomes" id="UP000472879"/>
    </source>
</evidence>
<dbReference type="Proteomes" id="UP000472879">
    <property type="component" value="Unassembled WGS sequence"/>
</dbReference>
<dbReference type="Pfam" id="PF01473">
    <property type="entry name" value="Choline_bind_1"/>
    <property type="match status" value="1"/>
</dbReference>